<evidence type="ECO:0000256" key="1">
    <source>
        <dbReference type="SAM" id="Phobius"/>
    </source>
</evidence>
<dbReference type="AlphaFoldDB" id="A0A438G990"/>
<name>A0A438G990_VITVI</name>
<sequence length="260" mass="27996">MLIPRAPGVPRSCQMDGYATSTKIGLRRLPYSSCEGSYIVPGVLLLTLMVRRYFMFVMMTFGGSMVIATLLAAVRTVVMGRGSWLVVVIACKTRFTLVNVPDNYIRIAHSGWEKRVMCALWVDPDEDDPDDNACHCLGGREKLGPPSPLLLQIKNTMITGGAGGGGRGGGGGGGGDKTLLDSSGVDIRRLYRIAKIMLFMAVVVLPGMVLHKSAYSSQFLPALISRSELKEFPLDIVLEKAAMGDKTVILTTVNGAWAAK</sequence>
<reference evidence="2 3" key="1">
    <citation type="journal article" date="2018" name="PLoS Genet.">
        <title>Population sequencing reveals clonal diversity and ancestral inbreeding in the grapevine cultivar Chardonnay.</title>
        <authorList>
            <person name="Roach M.J."/>
            <person name="Johnson D.L."/>
            <person name="Bohlmann J."/>
            <person name="van Vuuren H.J."/>
            <person name="Jones S.J."/>
            <person name="Pretorius I.S."/>
            <person name="Schmidt S.A."/>
            <person name="Borneman A.R."/>
        </authorList>
    </citation>
    <scope>NUCLEOTIDE SEQUENCE [LARGE SCALE GENOMIC DNA]</scope>
    <source>
        <strain evidence="3">cv. Chardonnay</strain>
        <tissue evidence="2">Leaf</tissue>
    </source>
</reference>
<keyword evidence="1" id="KW-1133">Transmembrane helix</keyword>
<dbReference type="EMBL" id="QGNW01000519">
    <property type="protein sequence ID" value="RVW68772.1"/>
    <property type="molecule type" value="Genomic_DNA"/>
</dbReference>
<feature type="transmembrane region" description="Helical" evidence="1">
    <location>
        <begin position="196"/>
        <end position="215"/>
    </location>
</feature>
<comment type="caution">
    <text evidence="2">The sequence shown here is derived from an EMBL/GenBank/DDBJ whole genome shotgun (WGS) entry which is preliminary data.</text>
</comment>
<evidence type="ECO:0000313" key="2">
    <source>
        <dbReference type="EMBL" id="RVW68772.1"/>
    </source>
</evidence>
<protein>
    <submittedName>
        <fullName evidence="2">Uncharacterized protein</fullName>
    </submittedName>
</protein>
<proteinExistence type="predicted"/>
<organism evidence="2 3">
    <name type="scientific">Vitis vinifera</name>
    <name type="common">Grape</name>
    <dbReference type="NCBI Taxonomy" id="29760"/>
    <lineage>
        <taxon>Eukaryota</taxon>
        <taxon>Viridiplantae</taxon>
        <taxon>Streptophyta</taxon>
        <taxon>Embryophyta</taxon>
        <taxon>Tracheophyta</taxon>
        <taxon>Spermatophyta</taxon>
        <taxon>Magnoliopsida</taxon>
        <taxon>eudicotyledons</taxon>
        <taxon>Gunneridae</taxon>
        <taxon>Pentapetalae</taxon>
        <taxon>rosids</taxon>
        <taxon>Vitales</taxon>
        <taxon>Vitaceae</taxon>
        <taxon>Viteae</taxon>
        <taxon>Vitis</taxon>
    </lineage>
</organism>
<accession>A0A438G990</accession>
<keyword evidence="1" id="KW-0472">Membrane</keyword>
<feature type="transmembrane region" description="Helical" evidence="1">
    <location>
        <begin position="53"/>
        <end position="74"/>
    </location>
</feature>
<keyword evidence="1" id="KW-0812">Transmembrane</keyword>
<evidence type="ECO:0000313" key="3">
    <source>
        <dbReference type="Proteomes" id="UP000288805"/>
    </source>
</evidence>
<dbReference type="Proteomes" id="UP000288805">
    <property type="component" value="Unassembled WGS sequence"/>
</dbReference>
<gene>
    <name evidence="2" type="ORF">CK203_060965</name>
</gene>